<evidence type="ECO:0000256" key="2">
    <source>
        <dbReference type="RuleBase" id="RU004429"/>
    </source>
</evidence>
<feature type="transmembrane region" description="Helical" evidence="2">
    <location>
        <begin position="167"/>
        <end position="187"/>
    </location>
</feature>
<dbReference type="EC" id="7.1.1.-" evidence="2"/>
<feature type="transmembrane region" description="Helical" evidence="2">
    <location>
        <begin position="110"/>
        <end position="129"/>
    </location>
</feature>
<feature type="transmembrane region" description="Helical" evidence="2">
    <location>
        <begin position="21"/>
        <end position="44"/>
    </location>
</feature>
<comment type="function">
    <text evidence="2">NDH-1 shuttles electrons from NADH, via FMN and iron-sulfur (Fe-S) centers, to quinones in the respiratory chain. Couples the redox reaction to proton translocation (for every two electrons transferred, four hydrogen ions are translocated across the cytoplasmic membrane), and thus conserves the redox energy in a proton gradient.</text>
</comment>
<dbReference type="PANTHER" id="PTHR33269:SF17">
    <property type="entry name" value="NADH-UBIQUINONE OXIDOREDUCTASE CHAIN 6"/>
    <property type="match status" value="1"/>
</dbReference>
<keyword evidence="2" id="KW-0874">Quinone</keyword>
<dbReference type="InterPro" id="IPR001457">
    <property type="entry name" value="NADH_UbQ/plastoQ_OxRdtase_su6"/>
</dbReference>
<comment type="subcellular location">
    <subcellularLocation>
        <location evidence="2">Cell membrane</location>
        <topology evidence="2">Multi-pass membrane protein</topology>
    </subcellularLocation>
</comment>
<keyword evidence="2" id="KW-1003">Cell membrane</keyword>
<evidence type="ECO:0000256" key="1">
    <source>
        <dbReference type="ARBA" id="ARBA00005698"/>
    </source>
</evidence>
<dbReference type="Gene3D" id="1.20.120.1200">
    <property type="entry name" value="NADH-ubiquinone/plastoquinone oxidoreductase chain 6, subunit NuoJ"/>
    <property type="match status" value="1"/>
</dbReference>
<proteinExistence type="inferred from homology"/>
<comment type="similarity">
    <text evidence="1 2">Belongs to the complex I subunit 6 family.</text>
</comment>
<evidence type="ECO:0000313" key="4">
    <source>
        <dbReference type="Proteomes" id="UP001157733"/>
    </source>
</evidence>
<reference evidence="3 4" key="1">
    <citation type="submission" date="2022-09" db="EMBL/GenBank/DDBJ databases">
        <authorList>
            <person name="Kop L."/>
        </authorList>
    </citation>
    <scope>NUCLEOTIDE SEQUENCE [LARGE SCALE GENOMIC DNA]</scope>
    <source>
        <strain evidence="3 4">347</strain>
    </source>
</reference>
<dbReference type="EMBL" id="OX336137">
    <property type="protein sequence ID" value="CAI2717840.1"/>
    <property type="molecule type" value="Genomic_DNA"/>
</dbReference>
<feature type="transmembrane region" description="Helical" evidence="2">
    <location>
        <begin position="74"/>
        <end position="98"/>
    </location>
</feature>
<sequence length="196" mass="21472">MMEMLEQALNFNLPQEVVFDLFYQTVIFAVGMTALLASLGVILCTNPVYSALFLIGNMVCLAMLFLLYNAEFLAAVQVVVYAGAVMILFLFIIALLGAHKEAPELNLQTMAGFAFVGALFCELLMTLRIGGNRPVTGNITPELLDEVGSAKAIGIELFSKHIVPFELASLLLLVAAVGIITLAKFHYRPIRRRTTR</sequence>
<protein>
    <recommendedName>
        <fullName evidence="2">NADH-quinone oxidoreductase subunit J</fullName>
        <ecNumber evidence="2">7.1.1.-</ecNumber>
    </recommendedName>
</protein>
<name>A0ABN8VXF9_9BACT</name>
<accession>A0ABN8VXF9</accession>
<keyword evidence="4" id="KW-1185">Reference proteome</keyword>
<keyword evidence="2" id="KW-0812">Transmembrane</keyword>
<keyword evidence="2" id="KW-0472">Membrane</keyword>
<gene>
    <name evidence="3" type="primary">nuoJ</name>
    <name evidence="3" type="ORF">NSPWAT_0981</name>
</gene>
<keyword evidence="2" id="KW-0520">NAD</keyword>
<dbReference type="Proteomes" id="UP001157733">
    <property type="component" value="Chromosome"/>
</dbReference>
<organism evidence="3 4">
    <name type="scientific">Nitrospina watsonii</name>
    <dbReference type="NCBI Taxonomy" id="1323948"/>
    <lineage>
        <taxon>Bacteria</taxon>
        <taxon>Pseudomonadati</taxon>
        <taxon>Nitrospinota/Tectimicrobiota group</taxon>
        <taxon>Nitrospinota</taxon>
        <taxon>Nitrospinia</taxon>
        <taxon>Nitrospinales</taxon>
        <taxon>Nitrospinaceae</taxon>
        <taxon>Nitrospina</taxon>
    </lineage>
</organism>
<evidence type="ECO:0000313" key="3">
    <source>
        <dbReference type="EMBL" id="CAI2717840.1"/>
    </source>
</evidence>
<comment type="catalytic activity">
    <reaction evidence="2">
        <text>a quinone + NADH + 5 H(+)(in) = a quinol + NAD(+) + 4 H(+)(out)</text>
        <dbReference type="Rhea" id="RHEA:57888"/>
        <dbReference type="ChEBI" id="CHEBI:15378"/>
        <dbReference type="ChEBI" id="CHEBI:24646"/>
        <dbReference type="ChEBI" id="CHEBI:57540"/>
        <dbReference type="ChEBI" id="CHEBI:57945"/>
        <dbReference type="ChEBI" id="CHEBI:132124"/>
    </reaction>
</comment>
<dbReference type="Pfam" id="PF00499">
    <property type="entry name" value="Oxidored_q3"/>
    <property type="match status" value="1"/>
</dbReference>
<feature type="transmembrane region" description="Helical" evidence="2">
    <location>
        <begin position="51"/>
        <end position="68"/>
    </location>
</feature>
<keyword evidence="2" id="KW-1133">Transmembrane helix</keyword>
<dbReference type="PANTHER" id="PTHR33269">
    <property type="entry name" value="NADH-UBIQUINONE OXIDOREDUCTASE CHAIN 6"/>
    <property type="match status" value="1"/>
</dbReference>
<dbReference type="InterPro" id="IPR042106">
    <property type="entry name" value="Nuo/plastoQ_OxRdtase_6_NuoJ"/>
</dbReference>